<evidence type="ECO:0000259" key="1">
    <source>
        <dbReference type="Pfam" id="PF12705"/>
    </source>
</evidence>
<dbReference type="Pfam" id="PF12705">
    <property type="entry name" value="PDDEXK_1"/>
    <property type="match status" value="1"/>
</dbReference>
<protein>
    <recommendedName>
        <fullName evidence="1">PD-(D/E)XK endonuclease-like domain-containing protein</fullName>
    </recommendedName>
</protein>
<feature type="domain" description="PD-(D/E)XK endonuclease-like" evidence="1">
    <location>
        <begin position="4"/>
        <end position="235"/>
    </location>
</feature>
<organism evidence="2">
    <name type="scientific">Magnetospirillum gryphiswaldense</name>
    <dbReference type="NCBI Taxonomy" id="55518"/>
    <lineage>
        <taxon>Bacteria</taxon>
        <taxon>Pseudomonadati</taxon>
        <taxon>Pseudomonadota</taxon>
        <taxon>Alphaproteobacteria</taxon>
        <taxon>Rhodospirillales</taxon>
        <taxon>Rhodospirillaceae</taxon>
        <taxon>Magnetospirillum</taxon>
    </lineage>
</organism>
<dbReference type="AlphaFoldDB" id="A4TZS9"/>
<dbReference type="InterPro" id="IPR038726">
    <property type="entry name" value="PDDEXK_AddAB-type"/>
</dbReference>
<proteinExistence type="predicted"/>
<accession>A4TZS9</accession>
<evidence type="ECO:0000313" key="2">
    <source>
        <dbReference type="EMBL" id="CAM76136.1"/>
    </source>
</evidence>
<dbReference type="InterPro" id="IPR011604">
    <property type="entry name" value="PDDEXK-like_dom_sf"/>
</dbReference>
<name>A4TZS9_9PROT</name>
<dbReference type="Gene3D" id="3.90.320.10">
    <property type="match status" value="1"/>
</dbReference>
<dbReference type="EMBL" id="CU459003">
    <property type="protein sequence ID" value="CAM76136.1"/>
    <property type="molecule type" value="Genomic_DNA"/>
</dbReference>
<gene>
    <name evidence="2" type="ORF">MGR_3288</name>
</gene>
<reference evidence="2" key="1">
    <citation type="journal article" date="2007" name="J. Bacteriol.">
        <title>Comparative genome analysis of four magnetotactic bacteria reveals a complex set of group-specific genes implicated in magnetosome biomineralization and function.</title>
        <authorList>
            <person name="Richter M."/>
            <person name="Kube M."/>
            <person name="Bazylinski D.A."/>
            <person name="Lombardot T."/>
            <person name="Gloeckner F.O."/>
            <person name="Reinhardt R."/>
            <person name="Schueler D."/>
        </authorList>
    </citation>
    <scope>NUCLEOTIDE SEQUENCE</scope>
    <source>
        <strain evidence="2">MSR-1</strain>
    </source>
</reference>
<sequence length="316" mass="34430">MRDPYGLYAKKVLKLKALPEIDADPGAADYGSLVHEAVEQFLLAYPQSLPDDAEAKLLAVGEAVFAQALERPGVWAFWWPRFRAVARWLAAHEKKRRPELAAIHTEIKGALEMEGPAGPFLLHARADRVDVLKDGTLALIDYKTGQPPSPKEVAAGYAPQLPLEAAIARFGGFDGIAPAAVSQMLYWRLKGGAEGGEEKSAGADPKQLTDDALEGLYGLIAAFDDANTPYEARPHPDRAPKYSDYLHLARVQGMGSGRGRGGGMRMAIDRGRRTKPAATRMNADAHGWTRIRIETKSVFIRANPRSSVLRLEAGRT</sequence>